<gene>
    <name evidence="7" type="primary">Mo00331</name>
    <name evidence="7" type="ORF">E5Q_00331</name>
</gene>
<dbReference type="PANTHER" id="PTHR18921:SF2">
    <property type="entry name" value="THYROID RECEPTOR-INTERACTING PROTEIN 11"/>
    <property type="match status" value="1"/>
</dbReference>
<proteinExistence type="predicted"/>
<dbReference type="PANTHER" id="PTHR18921">
    <property type="entry name" value="MYOSIN HEAVY CHAIN - RELATED"/>
    <property type="match status" value="1"/>
</dbReference>
<evidence type="ECO:0000313" key="8">
    <source>
        <dbReference type="Proteomes" id="UP000009131"/>
    </source>
</evidence>
<evidence type="ECO:0000256" key="5">
    <source>
        <dbReference type="SAM" id="MobiDB-lite"/>
    </source>
</evidence>
<comment type="caution">
    <text evidence="7">The sequence shown here is derived from an EMBL/GenBank/DDBJ whole genome shotgun (WGS) entry which is preliminary data.</text>
</comment>
<dbReference type="OrthoDB" id="425925at2759"/>
<dbReference type="HOGENOM" id="CLU_020680_2_0_1"/>
<dbReference type="InterPro" id="IPR000237">
    <property type="entry name" value="GRIP_dom"/>
</dbReference>
<evidence type="ECO:0000259" key="6">
    <source>
        <dbReference type="PROSITE" id="PS50913"/>
    </source>
</evidence>
<reference evidence="7 8" key="1">
    <citation type="journal article" date="2011" name="J. Gen. Appl. Microbiol.">
        <title>Draft genome sequencing of the enigmatic basidiomycete Mixia osmundae.</title>
        <authorList>
            <person name="Nishida H."/>
            <person name="Nagatsuka Y."/>
            <person name="Sugiyama J."/>
        </authorList>
    </citation>
    <scope>NUCLEOTIDE SEQUENCE [LARGE SCALE GENOMIC DNA]</scope>
    <source>
        <strain evidence="8">CBS 9802 / IAM 14324 / JCM 22182 / KY 12970</strain>
    </source>
</reference>
<feature type="region of interest" description="Disordered" evidence="5">
    <location>
        <begin position="109"/>
        <end position="132"/>
    </location>
</feature>
<feature type="coiled-coil region" evidence="4">
    <location>
        <begin position="307"/>
        <end position="362"/>
    </location>
</feature>
<evidence type="ECO:0000313" key="7">
    <source>
        <dbReference type="EMBL" id="GAA93686.1"/>
    </source>
</evidence>
<feature type="region of interest" description="Disordered" evidence="5">
    <location>
        <begin position="517"/>
        <end position="547"/>
    </location>
</feature>
<dbReference type="EMBL" id="BABT02000014">
    <property type="protein sequence ID" value="GAA93686.1"/>
    <property type="molecule type" value="Genomic_DNA"/>
</dbReference>
<dbReference type="STRING" id="764103.G7DSX6"/>
<dbReference type="AlphaFoldDB" id="G7DSX6"/>
<feature type="coiled-coil region" evidence="4">
    <location>
        <begin position="194"/>
        <end position="221"/>
    </location>
</feature>
<accession>G7DSX6</accession>
<keyword evidence="2" id="KW-0333">Golgi apparatus</keyword>
<feature type="compositionally biased region" description="Polar residues" evidence="5">
    <location>
        <begin position="584"/>
        <end position="603"/>
    </location>
</feature>
<dbReference type="GO" id="GO:0005794">
    <property type="term" value="C:Golgi apparatus"/>
    <property type="evidence" value="ECO:0007669"/>
    <property type="project" value="UniProtKB-SubCell"/>
</dbReference>
<name>G7DSX6_MIXOS</name>
<feature type="compositionally biased region" description="Basic residues" evidence="5">
    <location>
        <begin position="530"/>
        <end position="540"/>
    </location>
</feature>
<dbReference type="PROSITE" id="PS50913">
    <property type="entry name" value="GRIP"/>
    <property type="match status" value="1"/>
</dbReference>
<dbReference type="RefSeq" id="XP_014565671.1">
    <property type="nucleotide sequence ID" value="XM_014710185.1"/>
</dbReference>
<dbReference type="eggNOG" id="ENOG502RYXN">
    <property type="taxonomic scope" value="Eukaryota"/>
</dbReference>
<feature type="compositionally biased region" description="Polar residues" evidence="5">
    <location>
        <begin position="42"/>
        <end position="59"/>
    </location>
</feature>
<dbReference type="Pfam" id="PF10375">
    <property type="entry name" value="GRAB"/>
    <property type="match status" value="1"/>
</dbReference>
<dbReference type="GO" id="GO:0007030">
    <property type="term" value="P:Golgi organization"/>
    <property type="evidence" value="ECO:0007669"/>
    <property type="project" value="TreeGrafter"/>
</dbReference>
<keyword evidence="8" id="KW-1185">Reference proteome</keyword>
<dbReference type="GO" id="GO:0006888">
    <property type="term" value="P:endoplasmic reticulum to Golgi vesicle-mediated transport"/>
    <property type="evidence" value="ECO:0007669"/>
    <property type="project" value="TreeGrafter"/>
</dbReference>
<feature type="compositionally biased region" description="Low complexity" evidence="5">
    <location>
        <begin position="616"/>
        <end position="626"/>
    </location>
</feature>
<dbReference type="OMA" id="AWEAQYQ"/>
<feature type="compositionally biased region" description="Basic and acidic residues" evidence="5">
    <location>
        <begin position="117"/>
        <end position="126"/>
    </location>
</feature>
<comment type="subcellular location">
    <subcellularLocation>
        <location evidence="1">Golgi apparatus</location>
    </subcellularLocation>
</comment>
<dbReference type="Proteomes" id="UP000009131">
    <property type="component" value="Unassembled WGS sequence"/>
</dbReference>
<feature type="region of interest" description="Disordered" evidence="5">
    <location>
        <begin position="572"/>
        <end position="657"/>
    </location>
</feature>
<feature type="region of interest" description="Disordered" evidence="5">
    <location>
        <begin position="1"/>
        <end position="97"/>
    </location>
</feature>
<feature type="compositionally biased region" description="Polar residues" evidence="5">
    <location>
        <begin position="147"/>
        <end position="166"/>
    </location>
</feature>
<feature type="region of interest" description="Disordered" evidence="5">
    <location>
        <begin position="145"/>
        <end position="166"/>
    </location>
</feature>
<feature type="domain" description="GRIP" evidence="6">
    <location>
        <begin position="469"/>
        <end position="520"/>
    </location>
</feature>
<evidence type="ECO:0000256" key="3">
    <source>
        <dbReference type="ARBA" id="ARBA00023054"/>
    </source>
</evidence>
<sequence>MDSPPTEVTLLPAMDEHRQADDDEQGQCLEEPHISLPAHTAFQMTQTNGYGHPSHQAQASFGDASDLFRSTGPGQAEPAFEFAPSAEPDTNDSAGLTEEARAPVTVTSTSNGVLPEQGHHAHEHLSNGHTPAATLPVADLRKLSLDQPRSSAETSRSSEVTSPVHTSKAILTSLSHGDAPGATEGWPGEAEDRLVALEQELEQTRQDKATVEAQYRSLLDKLTQMRSTVTARFREDAEELEKRAQQVATLQASNEDLHEAVETLKTELIASNEDNAKAHAELEHIQSRAADSQRLGAEELSIREAAFKDLQDDVEKMRLAKEAWEAEAMRERIERETAQATLQVIDREISTLKRDKDAMQADRDRYAESASNLQTVLEEFQEGKDRELQKSLGDLQTQLDTTIDSLAHFKHRALQAETRLGEAQADSEKVAMLLQEVKDKNTQIGKLRHEAVILNEHLREALRRLKKDSNDSNVDRRLVTNVLLTFFNTPRADSKRFEMLQLLASILSWSDEDREKAGLQRAGTGDPRRAQSRPKGHARTKAQTVDDSLAEGESFSALWIEYLLKESGAASANMTAGAPPPSFSPNQSVISPSASSVGGNPSRQTRFPFPQPTSPTSPTSTSRRPSLSQGRPSFSFHAALTTEAPPLSARIPSDHGK</sequence>
<evidence type="ECO:0000256" key="2">
    <source>
        <dbReference type="ARBA" id="ARBA00023034"/>
    </source>
</evidence>
<organism evidence="7 8">
    <name type="scientific">Mixia osmundae (strain CBS 9802 / IAM 14324 / JCM 22182 / KY 12970)</name>
    <dbReference type="NCBI Taxonomy" id="764103"/>
    <lineage>
        <taxon>Eukaryota</taxon>
        <taxon>Fungi</taxon>
        <taxon>Dikarya</taxon>
        <taxon>Basidiomycota</taxon>
        <taxon>Pucciniomycotina</taxon>
        <taxon>Mixiomycetes</taxon>
        <taxon>Mixiales</taxon>
        <taxon>Mixiaceae</taxon>
        <taxon>Mixia</taxon>
    </lineage>
</organism>
<feature type="coiled-coil region" evidence="4">
    <location>
        <begin position="247"/>
        <end position="274"/>
    </location>
</feature>
<protein>
    <recommendedName>
        <fullName evidence="6">GRIP domain-containing protein</fullName>
    </recommendedName>
</protein>
<keyword evidence="3 4" id="KW-0175">Coiled coil</keyword>
<reference evidence="7 8" key="2">
    <citation type="journal article" date="2012" name="Open Biol.">
        <title>Characteristics of nucleosomes and linker DNA regions on the genome of the basidiomycete Mixia osmundae revealed by mono- and dinucleosome mapping.</title>
        <authorList>
            <person name="Nishida H."/>
            <person name="Kondo S."/>
            <person name="Matsumoto T."/>
            <person name="Suzuki Y."/>
            <person name="Yoshikawa H."/>
            <person name="Taylor T.D."/>
            <person name="Sugiyama J."/>
        </authorList>
    </citation>
    <scope>NUCLEOTIDE SEQUENCE [LARGE SCALE GENOMIC DNA]</scope>
    <source>
        <strain evidence="8">CBS 9802 / IAM 14324 / JCM 22182 / KY 12970</strain>
    </source>
</reference>
<dbReference type="InParanoid" id="G7DSX6"/>
<dbReference type="InterPro" id="IPR019459">
    <property type="entry name" value="GRAB"/>
</dbReference>
<dbReference type="GO" id="GO:0031267">
    <property type="term" value="F:small GTPase binding"/>
    <property type="evidence" value="ECO:0007669"/>
    <property type="project" value="TreeGrafter"/>
</dbReference>
<evidence type="ECO:0000256" key="4">
    <source>
        <dbReference type="SAM" id="Coils"/>
    </source>
</evidence>
<evidence type="ECO:0000256" key="1">
    <source>
        <dbReference type="ARBA" id="ARBA00004555"/>
    </source>
</evidence>
<feature type="compositionally biased region" description="Low complexity" evidence="5">
    <location>
        <begin position="76"/>
        <end position="88"/>
    </location>
</feature>